<evidence type="ECO:0000313" key="2">
    <source>
        <dbReference type="Proteomes" id="UP000265520"/>
    </source>
</evidence>
<organism evidence="1 2">
    <name type="scientific">Trifolium medium</name>
    <dbReference type="NCBI Taxonomy" id="97028"/>
    <lineage>
        <taxon>Eukaryota</taxon>
        <taxon>Viridiplantae</taxon>
        <taxon>Streptophyta</taxon>
        <taxon>Embryophyta</taxon>
        <taxon>Tracheophyta</taxon>
        <taxon>Spermatophyta</taxon>
        <taxon>Magnoliopsida</taxon>
        <taxon>eudicotyledons</taxon>
        <taxon>Gunneridae</taxon>
        <taxon>Pentapetalae</taxon>
        <taxon>rosids</taxon>
        <taxon>fabids</taxon>
        <taxon>Fabales</taxon>
        <taxon>Fabaceae</taxon>
        <taxon>Papilionoideae</taxon>
        <taxon>50 kb inversion clade</taxon>
        <taxon>NPAAA clade</taxon>
        <taxon>Hologalegina</taxon>
        <taxon>IRL clade</taxon>
        <taxon>Trifolieae</taxon>
        <taxon>Trifolium</taxon>
    </lineage>
</organism>
<proteinExistence type="predicted"/>
<dbReference type="AlphaFoldDB" id="A0A392ND57"/>
<keyword evidence="2" id="KW-1185">Reference proteome</keyword>
<comment type="caution">
    <text evidence="1">The sequence shown here is derived from an EMBL/GenBank/DDBJ whole genome shotgun (WGS) entry which is preliminary data.</text>
</comment>
<protein>
    <submittedName>
        <fullName evidence="1">Uncharacterized protein</fullName>
    </submittedName>
</protein>
<dbReference type="EMBL" id="LXQA010033818">
    <property type="protein sequence ID" value="MCH96988.1"/>
    <property type="molecule type" value="Genomic_DNA"/>
</dbReference>
<feature type="non-terminal residue" evidence="1">
    <location>
        <position position="41"/>
    </location>
</feature>
<accession>A0A392ND57</accession>
<evidence type="ECO:0000313" key="1">
    <source>
        <dbReference type="EMBL" id="MCH96988.1"/>
    </source>
</evidence>
<dbReference type="Proteomes" id="UP000265520">
    <property type="component" value="Unassembled WGS sequence"/>
</dbReference>
<name>A0A392ND57_9FABA</name>
<sequence length="41" mass="4818">MQPRKYEIHRIETDCSQQGNWNPGVKINNRGYNLNGWEVDG</sequence>
<reference evidence="1 2" key="1">
    <citation type="journal article" date="2018" name="Front. Plant Sci.">
        <title>Red Clover (Trifolium pratense) and Zigzag Clover (T. medium) - A Picture of Genomic Similarities and Differences.</title>
        <authorList>
            <person name="Dluhosova J."/>
            <person name="Istvanek J."/>
            <person name="Nedelnik J."/>
            <person name="Repkova J."/>
        </authorList>
    </citation>
    <scope>NUCLEOTIDE SEQUENCE [LARGE SCALE GENOMIC DNA]</scope>
    <source>
        <strain evidence="2">cv. 10/8</strain>
        <tissue evidence="1">Leaf</tissue>
    </source>
</reference>